<keyword evidence="2" id="KW-0812">Transmembrane</keyword>
<evidence type="ECO:0000313" key="4">
    <source>
        <dbReference type="EMBL" id="TIC83658.1"/>
    </source>
</evidence>
<dbReference type="RefSeq" id="WP_136552153.1">
    <property type="nucleotide sequence ID" value="NZ_STGJ01000006.1"/>
</dbReference>
<feature type="transmembrane region" description="Helical" evidence="2">
    <location>
        <begin position="528"/>
        <end position="551"/>
    </location>
</feature>
<keyword evidence="2" id="KW-1133">Transmembrane helix</keyword>
<dbReference type="EMBL" id="STGJ01000006">
    <property type="protein sequence ID" value="TIC83658.1"/>
    <property type="molecule type" value="Genomic_DNA"/>
</dbReference>
<gene>
    <name evidence="4" type="ORF">E5K04_06450</name>
</gene>
<comment type="similarity">
    <text evidence="1">Belongs to the protein kinase superfamily. ADCK protein kinase family.</text>
</comment>
<evidence type="ECO:0000259" key="3">
    <source>
        <dbReference type="Pfam" id="PF03109"/>
    </source>
</evidence>
<organism evidence="4 5">
    <name type="scientific">Crenobacter intestini</name>
    <dbReference type="NCBI Taxonomy" id="2563443"/>
    <lineage>
        <taxon>Bacteria</taxon>
        <taxon>Pseudomonadati</taxon>
        <taxon>Pseudomonadota</taxon>
        <taxon>Betaproteobacteria</taxon>
        <taxon>Neisseriales</taxon>
        <taxon>Neisseriaceae</taxon>
        <taxon>Crenobacter</taxon>
    </lineage>
</organism>
<evidence type="ECO:0000313" key="5">
    <source>
        <dbReference type="Proteomes" id="UP000308891"/>
    </source>
</evidence>
<reference evidence="4 5" key="1">
    <citation type="submission" date="2019-04" db="EMBL/GenBank/DDBJ databases">
        <title>Crenobacter sp. nov.</title>
        <authorList>
            <person name="Shi S."/>
        </authorList>
    </citation>
    <scope>NUCLEOTIDE SEQUENCE [LARGE SCALE GENOMIC DNA]</scope>
    <source>
        <strain evidence="4 5">GY 70310</strain>
    </source>
</reference>
<keyword evidence="5" id="KW-1185">Reference proteome</keyword>
<proteinExistence type="inferred from homology"/>
<dbReference type="InterPro" id="IPR050154">
    <property type="entry name" value="UbiB_kinase"/>
</dbReference>
<dbReference type="Pfam" id="PF03109">
    <property type="entry name" value="ABC1"/>
    <property type="match status" value="1"/>
</dbReference>
<keyword evidence="2" id="KW-0472">Membrane</keyword>
<accession>A0A4T0UXD6</accession>
<dbReference type="InterPro" id="IPR011009">
    <property type="entry name" value="Kinase-like_dom_sf"/>
</dbReference>
<evidence type="ECO:0000256" key="1">
    <source>
        <dbReference type="ARBA" id="ARBA00009670"/>
    </source>
</evidence>
<name>A0A4T0UXD6_9NEIS</name>
<dbReference type="PANTHER" id="PTHR10566">
    <property type="entry name" value="CHAPERONE-ACTIVITY OF BC1 COMPLEX CABC1 -RELATED"/>
    <property type="match status" value="1"/>
</dbReference>
<protein>
    <submittedName>
        <fullName evidence="4">Ubiquinone biosynthesis protein UbiB</fullName>
    </submittedName>
</protein>
<dbReference type="SUPFAM" id="SSF56112">
    <property type="entry name" value="Protein kinase-like (PK-like)"/>
    <property type="match status" value="1"/>
</dbReference>
<keyword evidence="4" id="KW-0830">Ubiquinone</keyword>
<feature type="domain" description="ABC1 atypical kinase-like" evidence="3">
    <location>
        <begin position="99"/>
        <end position="342"/>
    </location>
</feature>
<dbReference type="OrthoDB" id="9795390at2"/>
<dbReference type="Proteomes" id="UP000308891">
    <property type="component" value="Unassembled WGS sequence"/>
</dbReference>
<dbReference type="CDD" id="cd05121">
    <property type="entry name" value="ABC1_ADCK3-like"/>
    <property type="match status" value="1"/>
</dbReference>
<dbReference type="PANTHER" id="PTHR10566:SF113">
    <property type="entry name" value="PROTEIN ACTIVITY OF BC1 COMPLEX KINASE 7, CHLOROPLASTIC"/>
    <property type="match status" value="1"/>
</dbReference>
<dbReference type="AlphaFoldDB" id="A0A4T0UXD6"/>
<feature type="transmembrane region" description="Helical" evidence="2">
    <location>
        <begin position="503"/>
        <end position="522"/>
    </location>
</feature>
<comment type="caution">
    <text evidence="4">The sequence shown here is derived from an EMBL/GenBank/DDBJ whole genome shotgun (WGS) entry which is preliminary data.</text>
</comment>
<evidence type="ECO:0000256" key="2">
    <source>
        <dbReference type="SAM" id="Phobius"/>
    </source>
</evidence>
<dbReference type="InterPro" id="IPR004147">
    <property type="entry name" value="ABC1_dom"/>
</dbReference>
<sequence length="561" mass="62612">MLRETLVAMRDLPRLKEITGILIRHGLGRFAERLGLPRTVARVAGFFEAPPPEGESDVPTPVRLRRALEALGPTFIKLGQILSTRVDVFPPEWVAEFEKLQNRVPALPGADIESLIEHSLGRPLEDVFASFERAPIGSASIAQVHRATLPDGTAVAVKVRRPGIVAKVDADLRILAHLAYLIELEFPDARHFQPREIVNQFSRSLKRELDLAAEGRAMERFGRDFAEDDNVRVPRVYWACSNSEVNVQDFVDGVPAGRLDLLAGAGLDPRLLARRGADAVLRMILINGFFHADPHPGNVFYLAGNRIAFIDFGMVGRLSHVRRDEIVNLLFALARHDERAMTDTLLEWVGRNPVDEQRFAHDVSELMFQYDHVPLGQLNLSQLIDDIMSLIRDHGIVLPPDLAMLFKALITLEGLGRQLDPDFYLLEQVTPFVRTLIRARYKPAAVAARGRRTLTDGVAMLAGVPHDLVRMLRDVRQGRFRVNLDLARLDHFGRQIDKSSNRLTMGIVTGCLIIGSSIVLTVDAGPKLLGLPLLGLFGFLIALVNSCWLILSIWRASKDYE</sequence>